<comment type="caution">
    <text evidence="1">The sequence shown here is derived from an EMBL/GenBank/DDBJ whole genome shotgun (WGS) entry which is preliminary data.</text>
</comment>
<dbReference type="RefSeq" id="WP_320502752.1">
    <property type="nucleotide sequence ID" value="NZ_JAXCLX010000004.1"/>
</dbReference>
<dbReference type="InterPro" id="IPR029044">
    <property type="entry name" value="Nucleotide-diphossugar_trans"/>
</dbReference>
<reference evidence="1 2" key="1">
    <citation type="journal article" date="2013" name="Antonie Van Leeuwenhoek">
        <title>Dongia rigui sp. nov., isolated from freshwater of a large wetland in Korea.</title>
        <authorList>
            <person name="Baik K.S."/>
            <person name="Hwang Y.M."/>
            <person name="Choi J.S."/>
            <person name="Kwon J."/>
            <person name="Seong C.N."/>
        </authorList>
    </citation>
    <scope>NUCLEOTIDE SEQUENCE [LARGE SCALE GENOMIC DNA]</scope>
    <source>
        <strain evidence="1 2">04SU4-P</strain>
    </source>
</reference>
<evidence type="ECO:0000313" key="1">
    <source>
        <dbReference type="EMBL" id="MDY0874283.1"/>
    </source>
</evidence>
<name>A0ABU5E3T3_9PROT</name>
<dbReference type="EMBL" id="JAXCLX010000004">
    <property type="protein sequence ID" value="MDY0874283.1"/>
    <property type="molecule type" value="Genomic_DNA"/>
</dbReference>
<organism evidence="1 2">
    <name type="scientific">Dongia rigui</name>
    <dbReference type="NCBI Taxonomy" id="940149"/>
    <lineage>
        <taxon>Bacteria</taxon>
        <taxon>Pseudomonadati</taxon>
        <taxon>Pseudomonadota</taxon>
        <taxon>Alphaproteobacteria</taxon>
        <taxon>Rhodospirillales</taxon>
        <taxon>Dongiaceae</taxon>
        <taxon>Dongia</taxon>
    </lineage>
</organism>
<accession>A0ABU5E3T3</accession>
<keyword evidence="2" id="KW-1185">Reference proteome</keyword>
<protein>
    <submittedName>
        <fullName evidence="1">Uncharacterized protein</fullName>
    </submittedName>
</protein>
<proteinExistence type="predicted"/>
<dbReference type="SUPFAM" id="SSF53448">
    <property type="entry name" value="Nucleotide-diphospho-sugar transferases"/>
    <property type="match status" value="1"/>
</dbReference>
<dbReference type="Gene3D" id="3.90.550.10">
    <property type="entry name" value="Spore Coat Polysaccharide Biosynthesis Protein SpsA, Chain A"/>
    <property type="match status" value="1"/>
</dbReference>
<dbReference type="Proteomes" id="UP001271769">
    <property type="component" value="Unassembled WGS sequence"/>
</dbReference>
<sequence>MQYKLFIQSNDEQYLGALVAGYAAKRNSRQPDAFDVQVMHFKDYPWLHNRIGQKFLRGLEHRVWTDADLQSFTPVRFTPPKDMGYQGRAIVIDPDCFAVGDIMELFTRDMKGAALMCCMRPALKEMPPYRASSVMLLENAKLTHWDAERTFGELFEFKKDYLKWIKLEYEADSTVGILEPEWNDFDHLTPATKILHTTYRRTQPWKTGLPIDFSIREKPKKSFAGNIVKAIKRGIGASRPRAVKDGFYQPHPDPNQERLFFGLLNEMLDKGIVDVAMVEREMALNHVRHDALDLCRKLAA</sequence>
<evidence type="ECO:0000313" key="2">
    <source>
        <dbReference type="Proteomes" id="UP001271769"/>
    </source>
</evidence>
<gene>
    <name evidence="1" type="ORF">SMD31_20255</name>
</gene>